<feature type="transmembrane region" description="Helical" evidence="1">
    <location>
        <begin position="203"/>
        <end position="223"/>
    </location>
</feature>
<reference evidence="2 3" key="1">
    <citation type="journal article" date="2018" name="New Phytol.">
        <title>Phylogenomics of Endogonaceae and evolution of mycorrhizas within Mucoromycota.</title>
        <authorList>
            <person name="Chang Y."/>
            <person name="Desiro A."/>
            <person name="Na H."/>
            <person name="Sandor L."/>
            <person name="Lipzen A."/>
            <person name="Clum A."/>
            <person name="Barry K."/>
            <person name="Grigoriev I.V."/>
            <person name="Martin F.M."/>
            <person name="Stajich J.E."/>
            <person name="Smith M.E."/>
            <person name="Bonito G."/>
            <person name="Spatafora J.W."/>
        </authorList>
    </citation>
    <scope>NUCLEOTIDE SEQUENCE [LARGE SCALE GENOMIC DNA]</scope>
    <source>
        <strain evidence="2 3">AD002</strain>
    </source>
</reference>
<organism evidence="2 3">
    <name type="scientific">Jimgerdemannia flammicorona</name>
    <dbReference type="NCBI Taxonomy" id="994334"/>
    <lineage>
        <taxon>Eukaryota</taxon>
        <taxon>Fungi</taxon>
        <taxon>Fungi incertae sedis</taxon>
        <taxon>Mucoromycota</taxon>
        <taxon>Mucoromycotina</taxon>
        <taxon>Endogonomycetes</taxon>
        <taxon>Endogonales</taxon>
        <taxon>Endogonaceae</taxon>
        <taxon>Jimgerdemannia</taxon>
    </lineage>
</organism>
<protein>
    <submittedName>
        <fullName evidence="2">Uncharacterized protein</fullName>
    </submittedName>
</protein>
<keyword evidence="1" id="KW-1133">Transmembrane helix</keyword>
<dbReference type="EMBL" id="RBNJ01012668">
    <property type="protein sequence ID" value="RUS25555.1"/>
    <property type="molecule type" value="Genomic_DNA"/>
</dbReference>
<feature type="transmembrane region" description="Helical" evidence="1">
    <location>
        <begin position="42"/>
        <end position="64"/>
    </location>
</feature>
<dbReference type="Proteomes" id="UP000274822">
    <property type="component" value="Unassembled WGS sequence"/>
</dbReference>
<evidence type="ECO:0000313" key="2">
    <source>
        <dbReference type="EMBL" id="RUS25555.1"/>
    </source>
</evidence>
<accession>A0A433Q6Z6</accession>
<comment type="caution">
    <text evidence="2">The sequence shown here is derived from an EMBL/GenBank/DDBJ whole genome shotgun (WGS) entry which is preliminary data.</text>
</comment>
<evidence type="ECO:0000256" key="1">
    <source>
        <dbReference type="SAM" id="Phobius"/>
    </source>
</evidence>
<keyword evidence="3" id="KW-1185">Reference proteome</keyword>
<name>A0A433Q6Z6_9FUNG</name>
<gene>
    <name evidence="2" type="ORF">BC938DRAFT_471971</name>
</gene>
<proteinExistence type="predicted"/>
<evidence type="ECO:0000313" key="3">
    <source>
        <dbReference type="Proteomes" id="UP000274822"/>
    </source>
</evidence>
<sequence>MDSTRNRHIVIRTKTSHVLHKPKPQPLPSPLFANNLPSNMGLLNYVFLIHGLVETAVGLIYLFLTENVPVTSLDQPTTLWSLKFFGATMLSLSIPALLCSSLPDMLPGKRALGTRRPHHLPHSSRGYVLPDAWPGRRHCPVVRLLHRDRLLLAARIHGRPVLGMAAVHRGAGENVHKAAEEGKREEQLSVEFRRREGVGGVNFRLLTICVCAFASLLYIYWLLLVACFQWNFLLSLVLNAQRSCLRPSSDSSRLPKVILDIRLVGYATCRDHKAPQGAIGHSSCDEG</sequence>
<keyword evidence="1" id="KW-0812">Transmembrane</keyword>
<feature type="transmembrane region" description="Helical" evidence="1">
    <location>
        <begin position="84"/>
        <end position="106"/>
    </location>
</feature>
<dbReference type="AlphaFoldDB" id="A0A433Q6Z6"/>
<keyword evidence="1" id="KW-0472">Membrane</keyword>